<dbReference type="SUPFAM" id="SSF50156">
    <property type="entry name" value="PDZ domain-like"/>
    <property type="match status" value="2"/>
</dbReference>
<dbReference type="STRING" id="85643.Tmz1t_2317"/>
<dbReference type="PANTHER" id="PTHR22939">
    <property type="entry name" value="SERINE PROTEASE FAMILY S1C HTRA-RELATED"/>
    <property type="match status" value="1"/>
</dbReference>
<dbReference type="InterPro" id="IPR001478">
    <property type="entry name" value="PDZ"/>
</dbReference>
<dbReference type="Pfam" id="PF13365">
    <property type="entry name" value="Trypsin_2"/>
    <property type="match status" value="1"/>
</dbReference>
<evidence type="ECO:0000256" key="1">
    <source>
        <dbReference type="ARBA" id="ARBA00001772"/>
    </source>
</evidence>
<dbReference type="Pfam" id="PF13180">
    <property type="entry name" value="PDZ_2"/>
    <property type="match status" value="1"/>
</dbReference>
<evidence type="ECO:0000256" key="10">
    <source>
        <dbReference type="ARBA" id="ARBA00022801"/>
    </source>
</evidence>
<evidence type="ECO:0000256" key="13">
    <source>
        <dbReference type="ARBA" id="ARBA00032850"/>
    </source>
</evidence>
<dbReference type="EMBL" id="CP001281">
    <property type="protein sequence ID" value="ACK55056.1"/>
    <property type="molecule type" value="Genomic_DNA"/>
</dbReference>
<evidence type="ECO:0000256" key="6">
    <source>
        <dbReference type="ARBA" id="ARBA00022670"/>
    </source>
</evidence>
<sequence>MNPEVRMQTSAARALAVVLCLLLMLCAPRGFAAGTAERAMLPDFTRLVATQGAAVVNISATQVAAQPQKQPFRLPELDESDPMFEFFRKFIPRMPEYPGAEPDDKSLGSGFIISADGFILTNAHVVEAAESIVVRLADKREFDATVIGADARSDVALIRIEAKDLPHVVLGDPEALAVGEWVLAIGSPFGFEQSVTAGIVSAKGRSLPDENFVPFIQTDVAINPGNSGGPLFNLRGEVIGINSQIYSRTGGFMGLSFAIPIDVAMDVQQQLREKGRVERGRIGVSIQEITRDLADSFGLPRPAGALVSSVEAGGPAALGGVVQGDVIVRFNQRNVENSADLPRIVAAARPGSKVEVEIYRDGAPRSLSLTLGEWRDPEEEVEPVAVGLATGATNRLGLELVAPTAQQRRERGLAHGLLVQRAEKSAARAQIVPGDLVLAIVVEGRQARLDRIEDFERVVAALKPGQQVTLLVGRGESASYVSLRADK</sequence>
<dbReference type="InterPro" id="IPR011782">
    <property type="entry name" value="Pept_S1C_Do"/>
</dbReference>
<keyword evidence="6 18" id="KW-0645">Protease</keyword>
<evidence type="ECO:0000256" key="16">
    <source>
        <dbReference type="SAM" id="SignalP"/>
    </source>
</evidence>
<evidence type="ECO:0000256" key="15">
    <source>
        <dbReference type="PIRSR" id="PIRSR611782-2"/>
    </source>
</evidence>
<evidence type="ECO:0000256" key="9">
    <source>
        <dbReference type="ARBA" id="ARBA00022764"/>
    </source>
</evidence>
<dbReference type="PROSITE" id="PS50106">
    <property type="entry name" value="PDZ"/>
    <property type="match status" value="1"/>
</dbReference>
<dbReference type="CDD" id="cd10839">
    <property type="entry name" value="cpPDZ1_DegP-like"/>
    <property type="match status" value="1"/>
</dbReference>
<feature type="binding site" evidence="15">
    <location>
        <position position="154"/>
    </location>
    <ligand>
        <name>substrate</name>
    </ligand>
</feature>
<comment type="subcellular location">
    <subcellularLocation>
        <location evidence="2">Periplasm</location>
    </subcellularLocation>
</comment>
<dbReference type="FunFam" id="2.40.10.120:FF:000007">
    <property type="entry name" value="Periplasmic serine endoprotease DegP-like"/>
    <property type="match status" value="1"/>
</dbReference>
<feature type="active site" description="Charge relay system" evidence="14">
    <location>
        <position position="227"/>
    </location>
</feature>
<feature type="chain" id="PRO_5038585350" description="Probable periplasmic serine endoprotease DegP-like" evidence="16">
    <location>
        <begin position="33"/>
        <end position="487"/>
    </location>
</feature>
<evidence type="ECO:0000256" key="7">
    <source>
        <dbReference type="ARBA" id="ARBA00022729"/>
    </source>
</evidence>
<keyword evidence="12" id="KW-0346">Stress response</keyword>
<evidence type="ECO:0000259" key="17">
    <source>
        <dbReference type="PROSITE" id="PS50106"/>
    </source>
</evidence>
<dbReference type="EC" id="3.4.21.107" evidence="4"/>
<comment type="similarity">
    <text evidence="3">Belongs to the peptidase S1C family.</text>
</comment>
<evidence type="ECO:0000256" key="14">
    <source>
        <dbReference type="PIRSR" id="PIRSR611782-1"/>
    </source>
</evidence>
<comment type="catalytic activity">
    <reaction evidence="1">
        <text>Acts on substrates that are at least partially unfolded. The cleavage site P1 residue is normally between a pair of hydrophobic residues, such as Val-|-Val.</text>
        <dbReference type="EC" id="3.4.21.107"/>
    </reaction>
</comment>
<dbReference type="GO" id="GO:0042597">
    <property type="term" value="C:periplasmic space"/>
    <property type="evidence" value="ECO:0007669"/>
    <property type="project" value="UniProtKB-SubCell"/>
</dbReference>
<dbReference type="PRINTS" id="PR00834">
    <property type="entry name" value="PROTEASES2C"/>
</dbReference>
<evidence type="ECO:0000313" key="18">
    <source>
        <dbReference type="EMBL" id="ACK55056.1"/>
    </source>
</evidence>
<evidence type="ECO:0000256" key="2">
    <source>
        <dbReference type="ARBA" id="ARBA00004418"/>
    </source>
</evidence>
<name>C4ZKS1_THASP</name>
<dbReference type="InterPro" id="IPR009003">
    <property type="entry name" value="Peptidase_S1_PA"/>
</dbReference>
<dbReference type="Proteomes" id="UP000002186">
    <property type="component" value="Chromosome"/>
</dbReference>
<keyword evidence="9" id="KW-0574">Periplasm</keyword>
<evidence type="ECO:0000256" key="5">
    <source>
        <dbReference type="ARBA" id="ARBA00013958"/>
    </source>
</evidence>
<dbReference type="InterPro" id="IPR036034">
    <property type="entry name" value="PDZ_sf"/>
</dbReference>
<dbReference type="SMART" id="SM00228">
    <property type="entry name" value="PDZ"/>
    <property type="match status" value="2"/>
</dbReference>
<dbReference type="HOGENOM" id="CLU_020120_1_0_4"/>
<keyword evidence="11" id="KW-0720">Serine protease</keyword>
<feature type="binding site" evidence="15">
    <location>
        <begin position="225"/>
        <end position="227"/>
    </location>
    <ligand>
        <name>substrate</name>
    </ligand>
</feature>
<evidence type="ECO:0000256" key="12">
    <source>
        <dbReference type="ARBA" id="ARBA00023016"/>
    </source>
</evidence>
<evidence type="ECO:0000256" key="3">
    <source>
        <dbReference type="ARBA" id="ARBA00010541"/>
    </source>
</evidence>
<dbReference type="GO" id="GO:0004252">
    <property type="term" value="F:serine-type endopeptidase activity"/>
    <property type="evidence" value="ECO:0007669"/>
    <property type="project" value="InterPro"/>
</dbReference>
<dbReference type="GO" id="GO:0006508">
    <property type="term" value="P:proteolysis"/>
    <property type="evidence" value="ECO:0007669"/>
    <property type="project" value="UniProtKB-KW"/>
</dbReference>
<evidence type="ECO:0000256" key="11">
    <source>
        <dbReference type="ARBA" id="ARBA00022825"/>
    </source>
</evidence>
<dbReference type="Gene3D" id="2.30.42.10">
    <property type="match status" value="2"/>
</dbReference>
<dbReference type="AlphaFoldDB" id="C4ZKS1"/>
<reference evidence="18 19" key="2">
    <citation type="journal article" date="2012" name="Stand. Genomic Sci.">
        <title>Complete genome sequence of Thauera aminoaromatica strain MZ1T.</title>
        <authorList>
            <person name="Jiang K."/>
            <person name="Sanseverino J."/>
            <person name="Chauhan A."/>
            <person name="Lucas S."/>
            <person name="Copeland A."/>
            <person name="Lapidus A."/>
            <person name="Del Rio T.G."/>
            <person name="Dalin E."/>
            <person name="Tice H."/>
            <person name="Bruce D."/>
            <person name="Goodwin L."/>
            <person name="Pitluck S."/>
            <person name="Sims D."/>
            <person name="Brettin T."/>
            <person name="Detter J.C."/>
            <person name="Han C."/>
            <person name="Chang Y.J."/>
            <person name="Larimer F."/>
            <person name="Land M."/>
            <person name="Hauser L."/>
            <person name="Kyrpides N.C."/>
            <person name="Mikhailova N."/>
            <person name="Moser S."/>
            <person name="Jegier P."/>
            <person name="Close D."/>
            <person name="Debruyn J.M."/>
            <person name="Wang Y."/>
            <person name="Layton A.C."/>
            <person name="Allen M.S."/>
            <person name="Sayler G.S."/>
        </authorList>
    </citation>
    <scope>NUCLEOTIDE SEQUENCE [LARGE SCALE GENOMIC DNA]</scope>
    <source>
        <strain evidence="18 19">MZ1T</strain>
    </source>
</reference>
<keyword evidence="10 18" id="KW-0378">Hydrolase</keyword>
<keyword evidence="7 16" id="KW-0732">Signal</keyword>
<evidence type="ECO:0000256" key="8">
    <source>
        <dbReference type="ARBA" id="ARBA00022737"/>
    </source>
</evidence>
<keyword evidence="8" id="KW-0677">Repeat</keyword>
<feature type="binding site" evidence="15">
    <location>
        <position position="124"/>
    </location>
    <ligand>
        <name>substrate</name>
    </ligand>
</feature>
<dbReference type="SUPFAM" id="SSF50494">
    <property type="entry name" value="Trypsin-like serine proteases"/>
    <property type="match status" value="1"/>
</dbReference>
<organism evidence="18 19">
    <name type="scientific">Thauera aminoaromatica</name>
    <dbReference type="NCBI Taxonomy" id="164330"/>
    <lineage>
        <taxon>Bacteria</taxon>
        <taxon>Pseudomonadati</taxon>
        <taxon>Pseudomonadota</taxon>
        <taxon>Betaproteobacteria</taxon>
        <taxon>Rhodocyclales</taxon>
        <taxon>Zoogloeaceae</taxon>
        <taxon>Thauera</taxon>
    </lineage>
</organism>
<dbReference type="KEGG" id="tmz:Tmz1t_2317"/>
<dbReference type="eggNOG" id="COG0265">
    <property type="taxonomic scope" value="Bacteria"/>
</dbReference>
<protein>
    <recommendedName>
        <fullName evidence="5">Probable periplasmic serine endoprotease DegP-like</fullName>
        <ecNumber evidence="4">3.4.21.107</ecNumber>
    </recommendedName>
    <alternativeName>
        <fullName evidence="13">Protease Do</fullName>
    </alternativeName>
</protein>
<accession>C4ZKS1</accession>
<reference evidence="19" key="1">
    <citation type="submission" date="2009-05" db="EMBL/GenBank/DDBJ databases">
        <title>Complete sequence of chromosome of Thauera sp. MZ1T.</title>
        <authorList>
            <consortium name="US DOE Joint Genome Institute"/>
            <person name="Lucas S."/>
            <person name="Copeland A."/>
            <person name="Lapidus A."/>
            <person name="Glavina del Rio T."/>
            <person name="Dalin E."/>
            <person name="Tice H."/>
            <person name="Bruce D."/>
            <person name="Goodwin L."/>
            <person name="Pitluck S."/>
            <person name="Sims D."/>
            <person name="Brettin T."/>
            <person name="Detter J.C."/>
            <person name="Han C."/>
            <person name="Larimer F."/>
            <person name="Land M."/>
            <person name="Hauser L."/>
            <person name="Kyrpides N."/>
            <person name="Mikhailova N."/>
            <person name="Sayler G.S."/>
        </authorList>
    </citation>
    <scope>NUCLEOTIDE SEQUENCE [LARGE SCALE GENOMIC DNA]</scope>
    <source>
        <strain evidence="19">MZ1T</strain>
    </source>
</reference>
<dbReference type="PANTHER" id="PTHR22939:SF130">
    <property type="entry name" value="PERIPLASMIC SERINE ENDOPROTEASE DEGP-LIKE-RELATED"/>
    <property type="match status" value="1"/>
</dbReference>
<dbReference type="NCBIfam" id="TIGR02037">
    <property type="entry name" value="degP_htrA_DO"/>
    <property type="match status" value="1"/>
</dbReference>
<dbReference type="InterPro" id="IPR001940">
    <property type="entry name" value="Peptidase_S1C"/>
</dbReference>
<proteinExistence type="inferred from homology"/>
<evidence type="ECO:0000313" key="19">
    <source>
        <dbReference type="Proteomes" id="UP000002186"/>
    </source>
</evidence>
<feature type="domain" description="PDZ" evidence="17">
    <location>
        <begin position="266"/>
        <end position="362"/>
    </location>
</feature>
<dbReference type="Gene3D" id="2.40.10.120">
    <property type="match status" value="1"/>
</dbReference>
<keyword evidence="19" id="KW-1185">Reference proteome</keyword>
<evidence type="ECO:0000256" key="4">
    <source>
        <dbReference type="ARBA" id="ARBA00013035"/>
    </source>
</evidence>
<gene>
    <name evidence="18" type="ordered locus">Tmz1t_2317</name>
</gene>
<feature type="active site" description="Charge relay system" evidence="14">
    <location>
        <position position="124"/>
    </location>
</feature>
<feature type="signal peptide" evidence="16">
    <location>
        <begin position="1"/>
        <end position="32"/>
    </location>
</feature>
<feature type="active site" description="Charge relay system" evidence="14">
    <location>
        <position position="154"/>
    </location>
</feature>